<name>A0A5B0NGW4_PUCGR</name>
<evidence type="ECO:0000313" key="1">
    <source>
        <dbReference type="EMBL" id="KAA1087854.1"/>
    </source>
</evidence>
<dbReference type="EMBL" id="VDEP01000409">
    <property type="protein sequence ID" value="KAA1087854.1"/>
    <property type="molecule type" value="Genomic_DNA"/>
</dbReference>
<gene>
    <name evidence="1" type="ORF">PGTUg99_017685</name>
</gene>
<sequence length="88" mass="9965">MSFLKADRAEQPHKSAEEAHRLGIGFDTFRTSNFHQSSRSRKLPFLALINTPFQPPQISSGIVNHIAFSYNQSHSLKKNNNNNNNKKG</sequence>
<proteinExistence type="predicted"/>
<dbReference type="AlphaFoldDB" id="A0A5B0NGW4"/>
<accession>A0A5B0NGW4</accession>
<comment type="caution">
    <text evidence="1">The sequence shown here is derived from an EMBL/GenBank/DDBJ whole genome shotgun (WGS) entry which is preliminary data.</text>
</comment>
<dbReference type="Proteomes" id="UP000325313">
    <property type="component" value="Unassembled WGS sequence"/>
</dbReference>
<reference evidence="1 2" key="1">
    <citation type="submission" date="2019-05" db="EMBL/GenBank/DDBJ databases">
        <title>Emergence of the Ug99 lineage of the wheat stem rust pathogen through somatic hybridization.</title>
        <authorList>
            <person name="Li F."/>
            <person name="Upadhyaya N.M."/>
            <person name="Sperschneider J."/>
            <person name="Matny O."/>
            <person name="Nguyen-Phuc H."/>
            <person name="Mago R."/>
            <person name="Raley C."/>
            <person name="Miller M.E."/>
            <person name="Silverstein K.A.T."/>
            <person name="Henningsen E."/>
            <person name="Hirsch C.D."/>
            <person name="Visser B."/>
            <person name="Pretorius Z.A."/>
            <person name="Steffenson B.J."/>
            <person name="Schwessinger B."/>
            <person name="Dodds P.N."/>
            <person name="Figueroa M."/>
        </authorList>
    </citation>
    <scope>NUCLEOTIDE SEQUENCE [LARGE SCALE GENOMIC DNA]</scope>
    <source>
        <strain evidence="1 2">Ug99</strain>
    </source>
</reference>
<organism evidence="1 2">
    <name type="scientific">Puccinia graminis f. sp. tritici</name>
    <dbReference type="NCBI Taxonomy" id="56615"/>
    <lineage>
        <taxon>Eukaryota</taxon>
        <taxon>Fungi</taxon>
        <taxon>Dikarya</taxon>
        <taxon>Basidiomycota</taxon>
        <taxon>Pucciniomycotina</taxon>
        <taxon>Pucciniomycetes</taxon>
        <taxon>Pucciniales</taxon>
        <taxon>Pucciniaceae</taxon>
        <taxon>Puccinia</taxon>
    </lineage>
</organism>
<protein>
    <submittedName>
        <fullName evidence="1">Uncharacterized protein</fullName>
    </submittedName>
</protein>
<evidence type="ECO:0000313" key="2">
    <source>
        <dbReference type="Proteomes" id="UP000325313"/>
    </source>
</evidence>